<dbReference type="Proteomes" id="UP000027135">
    <property type="component" value="Unassembled WGS sequence"/>
</dbReference>
<keyword evidence="1" id="KW-0880">Kelch repeat</keyword>
<organism evidence="4 5">
    <name type="scientific">Zootermopsis nevadensis</name>
    <name type="common">Dampwood termite</name>
    <dbReference type="NCBI Taxonomy" id="136037"/>
    <lineage>
        <taxon>Eukaryota</taxon>
        <taxon>Metazoa</taxon>
        <taxon>Ecdysozoa</taxon>
        <taxon>Arthropoda</taxon>
        <taxon>Hexapoda</taxon>
        <taxon>Insecta</taxon>
        <taxon>Pterygota</taxon>
        <taxon>Neoptera</taxon>
        <taxon>Polyneoptera</taxon>
        <taxon>Dictyoptera</taxon>
        <taxon>Blattodea</taxon>
        <taxon>Blattoidea</taxon>
        <taxon>Termitoidae</taxon>
        <taxon>Termopsidae</taxon>
        <taxon>Zootermopsis</taxon>
    </lineage>
</organism>
<proteinExistence type="predicted"/>
<accession>A0A067QSP1</accession>
<dbReference type="OMA" id="FGFCNPN"/>
<name>A0A067QSP1_ZOONE</name>
<evidence type="ECO:0000256" key="1">
    <source>
        <dbReference type="ARBA" id="ARBA00022441"/>
    </source>
</evidence>
<feature type="compositionally biased region" description="Polar residues" evidence="3">
    <location>
        <begin position="212"/>
        <end position="225"/>
    </location>
</feature>
<dbReference type="eggNOG" id="ENOG502QTQF">
    <property type="taxonomic scope" value="Eukaryota"/>
</dbReference>
<gene>
    <name evidence="4" type="ORF">L798_01787</name>
</gene>
<feature type="region of interest" description="Disordered" evidence="3">
    <location>
        <begin position="645"/>
        <end position="671"/>
    </location>
</feature>
<sequence length="830" mass="90883">MLMYGGYQDLRGSSNELWGFHFDTESWHLLSSSSSGITCGRPSGTGGSHGDLPPARHKHSAILHDDAMWVYGGMTDLQERADFWRWDTVAKLWSCIKAKPGPGALHSHAACKLPSSMLMFGGERDGHPTNELWRFHFGTETWERLQIQGPRPQPRAESVALAVSELLLQDSFFFQNQFGDTALVTSSGISSASSYGVRSHRSRGGGSVDRCTNLNPRHSSYHPNNRVSPCERKYVFRPTCGNYVDGSSTNGNSISQEQDYGARRCYSGQQSSVGASTPSGQAQAANSFFREISKLSQINLSRLTHHKCSYSVLSSSSYDDSTESLLHHQCSGSEGGDQGTPSKSTMVKSQSANIISRRRQQELSSVTSPGPTDEFQESESAVVAPIKHHSGCSKGLPSVRRKVSAMPAGDRKCRPMPRDPISVPNFGAISSLPTPVLTPIEVTQLVFVDTDDENETEDVFASQGSPHFSEGHIIHVQPLPSSNVNLRDFAVLHQQFQPHLEDNSQRQSSSHGSHLLATRDTTVSAPLYQNVGKTSGIPKSASVRFREGQFVTELEEMSDETVSTSDYASIETVNRIASASSYIMCNKASPVDNQFLPYQQNAEHGMGKFGGKSNGKAKTPNRDGPFGFCNPNYLGPDIQTILASAGQRKSWHVTTPTSNDNDSSDPPNKHHFQTYARLLNSPPDSVLEDASGRSISRQFYQEELMELQSLDYSCSQSPSQATTPGGQTPNVSICMERAPPQFLALSSPYSTNSMGVEKRKKSRASSASRAEKQMFGHGQEHENVEDISCFGTEPSVPLYMFVLGGKEQGQVTVFKRPVSVWKLQLAPNIF</sequence>
<evidence type="ECO:0000256" key="2">
    <source>
        <dbReference type="ARBA" id="ARBA00022737"/>
    </source>
</evidence>
<protein>
    <submittedName>
        <fullName evidence="4">Ras guanine nucleotide exchange factor F</fullName>
    </submittedName>
</protein>
<dbReference type="SUPFAM" id="SSF117281">
    <property type="entry name" value="Kelch motif"/>
    <property type="match status" value="1"/>
</dbReference>
<feature type="region of interest" description="Disordered" evidence="3">
    <location>
        <begin position="192"/>
        <end position="225"/>
    </location>
</feature>
<evidence type="ECO:0000313" key="5">
    <source>
        <dbReference type="Proteomes" id="UP000027135"/>
    </source>
</evidence>
<dbReference type="InParanoid" id="A0A067QSP1"/>
<dbReference type="PANTHER" id="PTHR46376">
    <property type="entry name" value="LEUCINE-ZIPPER-LIKE TRANSCRIPTIONAL REGULATOR 1"/>
    <property type="match status" value="1"/>
</dbReference>
<feature type="region of interest" description="Disordered" evidence="3">
    <location>
        <begin position="746"/>
        <end position="779"/>
    </location>
</feature>
<feature type="region of interest" description="Disordered" evidence="3">
    <location>
        <begin position="323"/>
        <end position="380"/>
    </location>
</feature>
<dbReference type="PANTHER" id="PTHR46376:SF1">
    <property type="entry name" value="LEUCINE-ZIPPER-LIKE TRANSCRIPTIONAL REGULATOR 1"/>
    <property type="match status" value="1"/>
</dbReference>
<dbReference type="Pfam" id="PF24681">
    <property type="entry name" value="Kelch_KLHDC2_KLHL20_DRC7"/>
    <property type="match status" value="1"/>
</dbReference>
<dbReference type="InterPro" id="IPR015915">
    <property type="entry name" value="Kelch-typ_b-propeller"/>
</dbReference>
<feature type="compositionally biased region" description="Basic and acidic residues" evidence="3">
    <location>
        <begin position="769"/>
        <end position="779"/>
    </location>
</feature>
<reference evidence="4 5" key="1">
    <citation type="journal article" date="2014" name="Nat. Commun.">
        <title>Molecular traces of alternative social organization in a termite genome.</title>
        <authorList>
            <person name="Terrapon N."/>
            <person name="Li C."/>
            <person name="Robertson H.M."/>
            <person name="Ji L."/>
            <person name="Meng X."/>
            <person name="Booth W."/>
            <person name="Chen Z."/>
            <person name="Childers C.P."/>
            <person name="Glastad K.M."/>
            <person name="Gokhale K."/>
            <person name="Gowin J."/>
            <person name="Gronenberg W."/>
            <person name="Hermansen R.A."/>
            <person name="Hu H."/>
            <person name="Hunt B.G."/>
            <person name="Huylmans A.K."/>
            <person name="Khalil S.M."/>
            <person name="Mitchell R.D."/>
            <person name="Munoz-Torres M.C."/>
            <person name="Mustard J.A."/>
            <person name="Pan H."/>
            <person name="Reese J.T."/>
            <person name="Scharf M.E."/>
            <person name="Sun F."/>
            <person name="Vogel H."/>
            <person name="Xiao J."/>
            <person name="Yang W."/>
            <person name="Yang Z."/>
            <person name="Yang Z."/>
            <person name="Zhou J."/>
            <person name="Zhu J."/>
            <person name="Brent C.S."/>
            <person name="Elsik C.G."/>
            <person name="Goodisman M.A."/>
            <person name="Liberles D.A."/>
            <person name="Roe R.M."/>
            <person name="Vargo E.L."/>
            <person name="Vilcinskas A."/>
            <person name="Wang J."/>
            <person name="Bornberg-Bauer E."/>
            <person name="Korb J."/>
            <person name="Zhang G."/>
            <person name="Liebig J."/>
        </authorList>
    </citation>
    <scope>NUCLEOTIDE SEQUENCE [LARGE SCALE GENOMIC DNA]</scope>
    <source>
        <tissue evidence="4">Whole organism</tissue>
    </source>
</reference>
<feature type="compositionally biased region" description="Polar residues" evidence="3">
    <location>
        <begin position="339"/>
        <end position="354"/>
    </location>
</feature>
<dbReference type="AlphaFoldDB" id="A0A067QSP1"/>
<dbReference type="Gene3D" id="2.120.10.80">
    <property type="entry name" value="Kelch-type beta propeller"/>
    <property type="match status" value="1"/>
</dbReference>
<dbReference type="STRING" id="136037.A0A067QSP1"/>
<keyword evidence="5" id="KW-1185">Reference proteome</keyword>
<dbReference type="EMBL" id="KK853329">
    <property type="protein sequence ID" value="KDR08440.1"/>
    <property type="molecule type" value="Genomic_DNA"/>
</dbReference>
<dbReference type="GO" id="GO:0005794">
    <property type="term" value="C:Golgi apparatus"/>
    <property type="evidence" value="ECO:0007669"/>
    <property type="project" value="TreeGrafter"/>
</dbReference>
<evidence type="ECO:0000313" key="4">
    <source>
        <dbReference type="EMBL" id="KDR08440.1"/>
    </source>
</evidence>
<evidence type="ECO:0000256" key="3">
    <source>
        <dbReference type="SAM" id="MobiDB-lite"/>
    </source>
</evidence>
<keyword evidence="2" id="KW-0677">Repeat</keyword>
<dbReference type="InterPro" id="IPR051568">
    <property type="entry name" value="LZTR1/Attractin"/>
</dbReference>
<feature type="compositionally biased region" description="Polar residues" evidence="3">
    <location>
        <begin position="652"/>
        <end position="666"/>
    </location>
</feature>